<accession>A0A2P2PHD5</accession>
<evidence type="ECO:0000313" key="1">
    <source>
        <dbReference type="EMBL" id="MBX54123.1"/>
    </source>
</evidence>
<reference evidence="1" key="1">
    <citation type="submission" date="2018-02" db="EMBL/GenBank/DDBJ databases">
        <title>Rhizophora mucronata_Transcriptome.</title>
        <authorList>
            <person name="Meera S.P."/>
            <person name="Sreeshan A."/>
            <person name="Augustine A."/>
        </authorList>
    </citation>
    <scope>NUCLEOTIDE SEQUENCE</scope>
    <source>
        <tissue evidence="1">Leaf</tissue>
    </source>
</reference>
<dbReference type="AlphaFoldDB" id="A0A2P2PHD5"/>
<name>A0A2P2PHD5_RHIMU</name>
<dbReference type="EMBL" id="GGEC01073639">
    <property type="protein sequence ID" value="MBX54123.1"/>
    <property type="molecule type" value="Transcribed_RNA"/>
</dbReference>
<proteinExistence type="predicted"/>
<sequence length="42" mass="5031">MAKTQILASLFIKVKRLQLQWNTKIEPTTREIWIVKGVWQAY</sequence>
<organism evidence="1">
    <name type="scientific">Rhizophora mucronata</name>
    <name type="common">Asiatic mangrove</name>
    <dbReference type="NCBI Taxonomy" id="61149"/>
    <lineage>
        <taxon>Eukaryota</taxon>
        <taxon>Viridiplantae</taxon>
        <taxon>Streptophyta</taxon>
        <taxon>Embryophyta</taxon>
        <taxon>Tracheophyta</taxon>
        <taxon>Spermatophyta</taxon>
        <taxon>Magnoliopsida</taxon>
        <taxon>eudicotyledons</taxon>
        <taxon>Gunneridae</taxon>
        <taxon>Pentapetalae</taxon>
        <taxon>rosids</taxon>
        <taxon>fabids</taxon>
        <taxon>Malpighiales</taxon>
        <taxon>Rhizophoraceae</taxon>
        <taxon>Rhizophora</taxon>
    </lineage>
</organism>
<protein>
    <submittedName>
        <fullName evidence="1">Uncharacterized protein</fullName>
    </submittedName>
</protein>